<dbReference type="Gene3D" id="3.30.420.10">
    <property type="entry name" value="Ribonuclease H-like superfamily/Ribonuclease H"/>
    <property type="match status" value="1"/>
</dbReference>
<dbReference type="PANTHER" id="PTHR43040:SF1">
    <property type="entry name" value="RIBONUCLEASE D"/>
    <property type="match status" value="1"/>
</dbReference>
<dbReference type="InterPro" id="IPR036397">
    <property type="entry name" value="RNaseH_sf"/>
</dbReference>
<comment type="caution">
    <text evidence="2">The sequence shown here is derived from an EMBL/GenBank/DDBJ whole genome shotgun (WGS) entry which is preliminary data.</text>
</comment>
<dbReference type="GO" id="GO:0006139">
    <property type="term" value="P:nucleobase-containing compound metabolic process"/>
    <property type="evidence" value="ECO:0007669"/>
    <property type="project" value="InterPro"/>
</dbReference>
<accession>A0A2S6C3L2</accession>
<evidence type="ECO:0000313" key="2">
    <source>
        <dbReference type="EMBL" id="PPJ54328.1"/>
    </source>
</evidence>
<dbReference type="SUPFAM" id="SSF53098">
    <property type="entry name" value="Ribonuclease H-like"/>
    <property type="match status" value="1"/>
</dbReference>
<dbReference type="GO" id="GO:0003676">
    <property type="term" value="F:nucleic acid binding"/>
    <property type="evidence" value="ECO:0007669"/>
    <property type="project" value="InterPro"/>
</dbReference>
<evidence type="ECO:0000313" key="3">
    <source>
        <dbReference type="Proteomes" id="UP000237631"/>
    </source>
</evidence>
<proteinExistence type="predicted"/>
<sequence>MNFLPLLDSSRDKGTRIDAEIAATLSTEALKEELDHRQQQEATLTWSEEPATPSGAWAFPTEASLGETAVACASLAATGERRVGLCMATIKGGNSEGAEVQTLKNKVEGVIVNLSKITEASYRVMRPTLYTDASFDALTAEFGALLTALKEQKRPMQGDVEGLIPYSNRPKEPLPETEIIMIDAVESVAEMIDTITSCLSENSHSSATEPALAIDLEGVSLGRDGDISILQIYLPPLKTCYLLDLFTLKSSAFSTPGRVNPKTTLTSLLEAPDVKKLLFDCRTDEEALSHLYGIHVRGVVDVQLMYSATRIETRQRSKLFALSVVTQHCVKLSDSDKENVKSAKNWGMAALVIGGKTTECYMEEQIMNAFVLNEEPDMEDAWEDFKVRVDFVRETEGYAQCNERPLSSLAQEYCAQDVALLGRIWKYCTEHETWNQDWEERVSVETQSRLEMADLPASTLSSLTRDDWTKAPAGWADIQQISRFTGKVMKKGKSKTKAKKATDESW</sequence>
<dbReference type="STRING" id="357750.A0A2S6C3L2"/>
<feature type="domain" description="3'-5' exonuclease" evidence="1">
    <location>
        <begin position="206"/>
        <end position="343"/>
    </location>
</feature>
<dbReference type="InterPro" id="IPR012337">
    <property type="entry name" value="RNaseH-like_sf"/>
</dbReference>
<dbReference type="GO" id="GO:0008408">
    <property type="term" value="F:3'-5' exonuclease activity"/>
    <property type="evidence" value="ECO:0007669"/>
    <property type="project" value="InterPro"/>
</dbReference>
<dbReference type="AlphaFoldDB" id="A0A2S6C3L2"/>
<evidence type="ECO:0000259" key="1">
    <source>
        <dbReference type="Pfam" id="PF01612"/>
    </source>
</evidence>
<dbReference type="PANTHER" id="PTHR43040">
    <property type="entry name" value="RIBONUCLEASE D"/>
    <property type="match status" value="1"/>
</dbReference>
<gene>
    <name evidence="2" type="ORF">CBER1_06115</name>
</gene>
<dbReference type="InterPro" id="IPR002562">
    <property type="entry name" value="3'-5'_exonuclease_dom"/>
</dbReference>
<dbReference type="OrthoDB" id="26838at2759"/>
<protein>
    <recommendedName>
        <fullName evidence="1">3'-5' exonuclease domain-containing protein</fullName>
    </recommendedName>
</protein>
<organism evidence="2 3">
    <name type="scientific">Cercospora berteroae</name>
    <dbReference type="NCBI Taxonomy" id="357750"/>
    <lineage>
        <taxon>Eukaryota</taxon>
        <taxon>Fungi</taxon>
        <taxon>Dikarya</taxon>
        <taxon>Ascomycota</taxon>
        <taxon>Pezizomycotina</taxon>
        <taxon>Dothideomycetes</taxon>
        <taxon>Dothideomycetidae</taxon>
        <taxon>Mycosphaerellales</taxon>
        <taxon>Mycosphaerellaceae</taxon>
        <taxon>Cercospora</taxon>
    </lineage>
</organism>
<dbReference type="Pfam" id="PF01612">
    <property type="entry name" value="DNA_pol_A_exo1"/>
    <property type="match status" value="1"/>
</dbReference>
<name>A0A2S6C3L2_9PEZI</name>
<dbReference type="Proteomes" id="UP000237631">
    <property type="component" value="Unassembled WGS sequence"/>
</dbReference>
<keyword evidence="3" id="KW-1185">Reference proteome</keyword>
<dbReference type="EMBL" id="PNEN01000567">
    <property type="protein sequence ID" value="PPJ54328.1"/>
    <property type="molecule type" value="Genomic_DNA"/>
</dbReference>
<reference evidence="3" key="1">
    <citation type="journal article" date="2017" name="bioRxiv">
        <title>Conservation of a gene cluster reveals novel cercosporin biosynthetic mechanisms and extends production to the genus Colletotrichum.</title>
        <authorList>
            <person name="de Jonge R."/>
            <person name="Ebert M.K."/>
            <person name="Huitt-Roehl C.R."/>
            <person name="Pal P."/>
            <person name="Suttle J.C."/>
            <person name="Spanner R.E."/>
            <person name="Neubauer J.D."/>
            <person name="Jurick W.M.II."/>
            <person name="Stott K.A."/>
            <person name="Secor G.A."/>
            <person name="Thomma B.P.H.J."/>
            <person name="Van de Peer Y."/>
            <person name="Townsend C.A."/>
            <person name="Bolton M.D."/>
        </authorList>
    </citation>
    <scope>NUCLEOTIDE SEQUENCE [LARGE SCALE GENOMIC DNA]</scope>
    <source>
        <strain evidence="3">CBS538.71</strain>
    </source>
</reference>